<gene>
    <name evidence="2" type="ORF">ZEAMMB73_Zm00001d032076</name>
</gene>
<accession>A0A1D6KNE1</accession>
<sequence>MHARRALPGPGQPQPDQGDPAPRRRPRPGPPLRPPVVRPGPRQLRMGRQRPRRLLHLRRRQGHRVLKQARPRPCLPRPPVHFLPWQIGNAIVPTTGRGGRLRVLRRPAAGDHILGAQLLRRVQQRRRADERRRQPALLVPDPQAVQGQSTNGVTTTGCDRDTGRRRRLEASFRLQGEYACASCIPLAIFFLLPLRELSIKSAVLLNLLHVCN</sequence>
<dbReference type="EMBL" id="CM007647">
    <property type="protein sequence ID" value="ONM04333.1"/>
    <property type="molecule type" value="Genomic_DNA"/>
</dbReference>
<protein>
    <submittedName>
        <fullName evidence="2">Serine/threonine-protein phosphatase</fullName>
    </submittedName>
</protein>
<proteinExistence type="predicted"/>
<feature type="compositionally biased region" description="Low complexity" evidence="1">
    <location>
        <begin position="1"/>
        <end position="20"/>
    </location>
</feature>
<feature type="region of interest" description="Disordered" evidence="1">
    <location>
        <begin position="1"/>
        <end position="52"/>
    </location>
</feature>
<organism evidence="2">
    <name type="scientific">Zea mays</name>
    <name type="common">Maize</name>
    <dbReference type="NCBI Taxonomy" id="4577"/>
    <lineage>
        <taxon>Eukaryota</taxon>
        <taxon>Viridiplantae</taxon>
        <taxon>Streptophyta</taxon>
        <taxon>Embryophyta</taxon>
        <taxon>Tracheophyta</taxon>
        <taxon>Spermatophyta</taxon>
        <taxon>Magnoliopsida</taxon>
        <taxon>Liliopsida</taxon>
        <taxon>Poales</taxon>
        <taxon>Poaceae</taxon>
        <taxon>PACMAD clade</taxon>
        <taxon>Panicoideae</taxon>
        <taxon>Andropogonodae</taxon>
        <taxon>Andropogoneae</taxon>
        <taxon>Tripsacinae</taxon>
        <taxon>Zea</taxon>
    </lineage>
</organism>
<dbReference type="AlphaFoldDB" id="A0A1D6KNE1"/>
<evidence type="ECO:0000313" key="2">
    <source>
        <dbReference type="EMBL" id="ONM04333.1"/>
    </source>
</evidence>
<evidence type="ECO:0000256" key="1">
    <source>
        <dbReference type="SAM" id="MobiDB-lite"/>
    </source>
</evidence>
<reference evidence="2" key="1">
    <citation type="submission" date="2015-12" db="EMBL/GenBank/DDBJ databases">
        <title>Update maize B73 reference genome by single molecule sequencing technologies.</title>
        <authorList>
            <consortium name="Maize Genome Sequencing Project"/>
            <person name="Ware D."/>
        </authorList>
    </citation>
    <scope>NUCLEOTIDE SEQUENCE [LARGE SCALE GENOMIC DNA]</scope>
    <source>
        <tissue evidence="2">Seedling</tissue>
    </source>
</reference>
<name>A0A1D6KNE1_MAIZE</name>
<feature type="compositionally biased region" description="Pro residues" evidence="1">
    <location>
        <begin position="28"/>
        <end position="38"/>
    </location>
</feature>